<dbReference type="EMBL" id="LBQB01000009">
    <property type="protein sequence ID" value="KKP69090.1"/>
    <property type="molecule type" value="Genomic_DNA"/>
</dbReference>
<dbReference type="PANTHER" id="PTHR41386">
    <property type="entry name" value="INTEGRAL MEMBRANE PROTEIN-RELATED"/>
    <property type="match status" value="1"/>
</dbReference>
<proteinExistence type="predicted"/>
<sequence length="170" mass="20123">MTKNFTKDLSDISITHHRIKSLKARENERRKFSERLADFMTAKFGTIWFLTLNALIFILWILINNDFFSFIKPFDRYPFHFLTFMVSLEAIILSIFVLISQNRASKVNDLREEIDLQIDIIAEQELKRLTKLLIILMEKQGIKVDEKALLEDLDKETDTANIERKLEKQV</sequence>
<dbReference type="Proteomes" id="UP000034581">
    <property type="component" value="Unassembled WGS sequence"/>
</dbReference>
<organism evidence="2 3">
    <name type="scientific">candidate division CPR3 bacterium GW2011_GWF2_35_18</name>
    <dbReference type="NCBI Taxonomy" id="1618350"/>
    <lineage>
        <taxon>Bacteria</taxon>
        <taxon>Bacteria division CPR3</taxon>
    </lineage>
</organism>
<keyword evidence="1" id="KW-1133">Transmembrane helix</keyword>
<keyword evidence="1" id="KW-0812">Transmembrane</keyword>
<dbReference type="PANTHER" id="PTHR41386:SF1">
    <property type="entry name" value="MEMBRANE PROTEIN"/>
    <property type="match status" value="1"/>
</dbReference>
<protein>
    <recommendedName>
        <fullName evidence="4">DUF1003 domain-containing protein</fullName>
    </recommendedName>
</protein>
<gene>
    <name evidence="2" type="ORF">UR67_C0009G0017</name>
</gene>
<comment type="caution">
    <text evidence="2">The sequence shown here is derived from an EMBL/GenBank/DDBJ whole genome shotgun (WGS) entry which is preliminary data.</text>
</comment>
<accession>A0A0G0E1T9</accession>
<evidence type="ECO:0000313" key="2">
    <source>
        <dbReference type="EMBL" id="KKP69090.1"/>
    </source>
</evidence>
<keyword evidence="1" id="KW-0472">Membrane</keyword>
<reference evidence="2 3" key="1">
    <citation type="journal article" date="2015" name="Nature">
        <title>rRNA introns, odd ribosomes, and small enigmatic genomes across a large radiation of phyla.</title>
        <authorList>
            <person name="Brown C.T."/>
            <person name="Hug L.A."/>
            <person name="Thomas B.C."/>
            <person name="Sharon I."/>
            <person name="Castelle C.J."/>
            <person name="Singh A."/>
            <person name="Wilkins M.J."/>
            <person name="Williams K.H."/>
            <person name="Banfield J.F."/>
        </authorList>
    </citation>
    <scope>NUCLEOTIDE SEQUENCE [LARGE SCALE GENOMIC DNA]</scope>
</reference>
<evidence type="ECO:0000313" key="3">
    <source>
        <dbReference type="Proteomes" id="UP000034581"/>
    </source>
</evidence>
<dbReference type="STRING" id="1618350.UR67_C0009G0017"/>
<evidence type="ECO:0000256" key="1">
    <source>
        <dbReference type="SAM" id="Phobius"/>
    </source>
</evidence>
<dbReference type="AlphaFoldDB" id="A0A0G0E1T9"/>
<evidence type="ECO:0008006" key="4">
    <source>
        <dbReference type="Google" id="ProtNLM"/>
    </source>
</evidence>
<dbReference type="InterPro" id="IPR010406">
    <property type="entry name" value="DUF1003"/>
</dbReference>
<dbReference type="Pfam" id="PF06210">
    <property type="entry name" value="DUF1003"/>
    <property type="match status" value="1"/>
</dbReference>
<name>A0A0G0E1T9_UNCC3</name>
<feature type="transmembrane region" description="Helical" evidence="1">
    <location>
        <begin position="79"/>
        <end position="99"/>
    </location>
</feature>
<feature type="transmembrane region" description="Helical" evidence="1">
    <location>
        <begin position="39"/>
        <end position="63"/>
    </location>
</feature>